<comment type="caution">
    <text evidence="4">The sequence shown here is derived from an EMBL/GenBank/DDBJ whole genome shotgun (WGS) entry which is preliminary data.</text>
</comment>
<reference evidence="4 5" key="1">
    <citation type="submission" date="2017-07" db="EMBL/GenBank/DDBJ databases">
        <title>An improved, manually edited Actinidia chinensis var. chinensis (kiwifruit) genome highlights the challenges associated with draft genomes and gene prediction in plants.</title>
        <authorList>
            <person name="Pilkington S."/>
            <person name="Crowhurst R."/>
            <person name="Hilario E."/>
            <person name="Nardozza S."/>
            <person name="Fraser L."/>
            <person name="Peng Y."/>
            <person name="Gunaseelan K."/>
            <person name="Simpson R."/>
            <person name="Tahir J."/>
            <person name="Deroles S."/>
            <person name="Templeton K."/>
            <person name="Luo Z."/>
            <person name="Davy M."/>
            <person name="Cheng C."/>
            <person name="Mcneilage M."/>
            <person name="Scaglione D."/>
            <person name="Liu Y."/>
            <person name="Zhang Q."/>
            <person name="Datson P."/>
            <person name="De Silva N."/>
            <person name="Gardiner S."/>
            <person name="Bassett H."/>
            <person name="Chagne D."/>
            <person name="Mccallum J."/>
            <person name="Dzierzon H."/>
            <person name="Deng C."/>
            <person name="Wang Y.-Y."/>
            <person name="Barron N."/>
            <person name="Manako K."/>
            <person name="Bowen J."/>
            <person name="Foster T."/>
            <person name="Erridge Z."/>
            <person name="Tiffin H."/>
            <person name="Waite C."/>
            <person name="Davies K."/>
            <person name="Grierson E."/>
            <person name="Laing W."/>
            <person name="Kirk R."/>
            <person name="Chen X."/>
            <person name="Wood M."/>
            <person name="Montefiori M."/>
            <person name="Brummell D."/>
            <person name="Schwinn K."/>
            <person name="Catanach A."/>
            <person name="Fullerton C."/>
            <person name="Li D."/>
            <person name="Meiyalaghan S."/>
            <person name="Nieuwenhuizen N."/>
            <person name="Read N."/>
            <person name="Prakash R."/>
            <person name="Hunter D."/>
            <person name="Zhang H."/>
            <person name="Mckenzie M."/>
            <person name="Knabel M."/>
            <person name="Harris A."/>
            <person name="Allan A."/>
            <person name="Chen A."/>
            <person name="Janssen B."/>
            <person name="Plunkett B."/>
            <person name="Dwamena C."/>
            <person name="Voogd C."/>
            <person name="Leif D."/>
            <person name="Lafferty D."/>
            <person name="Souleyre E."/>
            <person name="Varkonyi-Gasic E."/>
            <person name="Gambi F."/>
            <person name="Hanley J."/>
            <person name="Yao J.-L."/>
            <person name="Cheung J."/>
            <person name="David K."/>
            <person name="Warren B."/>
            <person name="Marsh K."/>
            <person name="Snowden K."/>
            <person name="Lin-Wang K."/>
            <person name="Brian L."/>
            <person name="Martinez-Sanchez M."/>
            <person name="Wang M."/>
            <person name="Ileperuma N."/>
            <person name="Macnee N."/>
            <person name="Campin R."/>
            <person name="Mcatee P."/>
            <person name="Drummond R."/>
            <person name="Espley R."/>
            <person name="Ireland H."/>
            <person name="Wu R."/>
            <person name="Atkinson R."/>
            <person name="Karunairetnam S."/>
            <person name="Bulley S."/>
            <person name="Chunkath S."/>
            <person name="Hanley Z."/>
            <person name="Storey R."/>
            <person name="Thrimawithana A."/>
            <person name="Thomson S."/>
            <person name="David C."/>
            <person name="Testolin R."/>
        </authorList>
    </citation>
    <scope>NUCLEOTIDE SEQUENCE [LARGE SCALE GENOMIC DNA]</scope>
    <source>
        <strain evidence="5">cv. Red5</strain>
        <tissue evidence="4">Young leaf</tissue>
    </source>
</reference>
<keyword evidence="2 3" id="KW-0732">Signal</keyword>
<dbReference type="AlphaFoldDB" id="A0A2R6QLU7"/>
<comment type="similarity">
    <text evidence="1">Belongs to the STIG1 family.</text>
</comment>
<reference evidence="5" key="2">
    <citation type="journal article" date="2018" name="BMC Genomics">
        <title>A manually annotated Actinidia chinensis var. chinensis (kiwifruit) genome highlights the challenges associated with draft genomes and gene prediction in plants.</title>
        <authorList>
            <person name="Pilkington S.M."/>
            <person name="Crowhurst R."/>
            <person name="Hilario E."/>
            <person name="Nardozza S."/>
            <person name="Fraser L."/>
            <person name="Peng Y."/>
            <person name="Gunaseelan K."/>
            <person name="Simpson R."/>
            <person name="Tahir J."/>
            <person name="Deroles S.C."/>
            <person name="Templeton K."/>
            <person name="Luo Z."/>
            <person name="Davy M."/>
            <person name="Cheng C."/>
            <person name="McNeilage M."/>
            <person name="Scaglione D."/>
            <person name="Liu Y."/>
            <person name="Zhang Q."/>
            <person name="Datson P."/>
            <person name="De Silva N."/>
            <person name="Gardiner S.E."/>
            <person name="Bassett H."/>
            <person name="Chagne D."/>
            <person name="McCallum J."/>
            <person name="Dzierzon H."/>
            <person name="Deng C."/>
            <person name="Wang Y.Y."/>
            <person name="Barron L."/>
            <person name="Manako K."/>
            <person name="Bowen J."/>
            <person name="Foster T.M."/>
            <person name="Erridge Z.A."/>
            <person name="Tiffin H."/>
            <person name="Waite C.N."/>
            <person name="Davies K.M."/>
            <person name="Grierson E.P."/>
            <person name="Laing W.A."/>
            <person name="Kirk R."/>
            <person name="Chen X."/>
            <person name="Wood M."/>
            <person name="Montefiori M."/>
            <person name="Brummell D.A."/>
            <person name="Schwinn K.E."/>
            <person name="Catanach A."/>
            <person name="Fullerton C."/>
            <person name="Li D."/>
            <person name="Meiyalaghan S."/>
            <person name="Nieuwenhuizen N."/>
            <person name="Read N."/>
            <person name="Prakash R."/>
            <person name="Hunter D."/>
            <person name="Zhang H."/>
            <person name="McKenzie M."/>
            <person name="Knabel M."/>
            <person name="Harris A."/>
            <person name="Allan A.C."/>
            <person name="Gleave A."/>
            <person name="Chen A."/>
            <person name="Janssen B.J."/>
            <person name="Plunkett B."/>
            <person name="Ampomah-Dwamena C."/>
            <person name="Voogd C."/>
            <person name="Leif D."/>
            <person name="Lafferty D."/>
            <person name="Souleyre E.J.F."/>
            <person name="Varkonyi-Gasic E."/>
            <person name="Gambi F."/>
            <person name="Hanley J."/>
            <person name="Yao J.L."/>
            <person name="Cheung J."/>
            <person name="David K.M."/>
            <person name="Warren B."/>
            <person name="Marsh K."/>
            <person name="Snowden K.C."/>
            <person name="Lin-Wang K."/>
            <person name="Brian L."/>
            <person name="Martinez-Sanchez M."/>
            <person name="Wang M."/>
            <person name="Ileperuma N."/>
            <person name="Macnee N."/>
            <person name="Campin R."/>
            <person name="McAtee P."/>
            <person name="Drummond R.S.M."/>
            <person name="Espley R.V."/>
            <person name="Ireland H.S."/>
            <person name="Wu R."/>
            <person name="Atkinson R.G."/>
            <person name="Karunairetnam S."/>
            <person name="Bulley S."/>
            <person name="Chunkath S."/>
            <person name="Hanley Z."/>
            <person name="Storey R."/>
            <person name="Thrimawithana A.H."/>
            <person name="Thomson S."/>
            <person name="David C."/>
            <person name="Testolin R."/>
            <person name="Huang H."/>
            <person name="Hellens R.P."/>
            <person name="Schaffer R.J."/>
        </authorList>
    </citation>
    <scope>NUCLEOTIDE SEQUENCE [LARGE SCALE GENOMIC DNA]</scope>
    <source>
        <strain evidence="5">cv. Red5</strain>
    </source>
</reference>
<dbReference type="Pfam" id="PF04885">
    <property type="entry name" value="Stig1"/>
    <property type="match status" value="1"/>
</dbReference>
<dbReference type="OrthoDB" id="5421723at2759"/>
<dbReference type="InterPro" id="IPR006969">
    <property type="entry name" value="Stig-like"/>
</dbReference>
<dbReference type="EMBL" id="NKQK01000015">
    <property type="protein sequence ID" value="PSS10382.1"/>
    <property type="molecule type" value="Genomic_DNA"/>
</dbReference>
<keyword evidence="5" id="KW-1185">Reference proteome</keyword>
<gene>
    <name evidence="4" type="ORF">CEY00_Acc17476</name>
</gene>
<feature type="signal peptide" evidence="3">
    <location>
        <begin position="1"/>
        <end position="23"/>
    </location>
</feature>
<evidence type="ECO:0000256" key="2">
    <source>
        <dbReference type="ARBA" id="ARBA00022729"/>
    </source>
</evidence>
<dbReference type="PANTHER" id="PTHR33227">
    <property type="entry name" value="STIGMA-SPECIFIC STIG1-LIKE PROTEIN 3"/>
    <property type="match status" value="1"/>
</dbReference>
<evidence type="ECO:0000256" key="3">
    <source>
        <dbReference type="SAM" id="SignalP"/>
    </source>
</evidence>
<dbReference type="InParanoid" id="A0A2R6QLU7"/>
<name>A0A2R6QLU7_ACTCC</name>
<dbReference type="PANTHER" id="PTHR33227:SF28">
    <property type="entry name" value="STIGMA-SPECIFIC STIG1-LIKE PROTEIN 1"/>
    <property type="match status" value="1"/>
</dbReference>
<dbReference type="OMA" id="APMTCDR"/>
<accession>A0A2R6QLU7</accession>
<dbReference type="Proteomes" id="UP000241394">
    <property type="component" value="Chromosome LG15"/>
</dbReference>
<evidence type="ECO:0000256" key="1">
    <source>
        <dbReference type="ARBA" id="ARBA00006010"/>
    </source>
</evidence>
<dbReference type="Gramene" id="PSS10382">
    <property type="protein sequence ID" value="PSS10382"/>
    <property type="gene ID" value="CEY00_Acc17476"/>
</dbReference>
<organism evidence="4 5">
    <name type="scientific">Actinidia chinensis var. chinensis</name>
    <name type="common">Chinese soft-hair kiwi</name>
    <dbReference type="NCBI Taxonomy" id="1590841"/>
    <lineage>
        <taxon>Eukaryota</taxon>
        <taxon>Viridiplantae</taxon>
        <taxon>Streptophyta</taxon>
        <taxon>Embryophyta</taxon>
        <taxon>Tracheophyta</taxon>
        <taxon>Spermatophyta</taxon>
        <taxon>Magnoliopsida</taxon>
        <taxon>eudicotyledons</taxon>
        <taxon>Gunneridae</taxon>
        <taxon>Pentapetalae</taxon>
        <taxon>asterids</taxon>
        <taxon>Ericales</taxon>
        <taxon>Actinidiaceae</taxon>
        <taxon>Actinidia</taxon>
    </lineage>
</organism>
<sequence length="133" mass="14670">MELLKFCFMFLVITGITVTKLAAKEDNIDSDFHFLRGTNRFLAQSPRATMTCDKYPRVCAAKGSPGPDCCYKQCVNVMTDKLNCGKCGNKCKYSDTCCRGKCVNTLVDERNCGRCNNKCKNGGSCAYGMCSYG</sequence>
<feature type="chain" id="PRO_5015352381" evidence="3">
    <location>
        <begin position="24"/>
        <end position="133"/>
    </location>
</feature>
<proteinExistence type="inferred from homology"/>
<protein>
    <submittedName>
        <fullName evidence="4">Stigma-specific STIG1-like protein</fullName>
    </submittedName>
</protein>
<evidence type="ECO:0000313" key="4">
    <source>
        <dbReference type="EMBL" id="PSS10382.1"/>
    </source>
</evidence>
<evidence type="ECO:0000313" key="5">
    <source>
        <dbReference type="Proteomes" id="UP000241394"/>
    </source>
</evidence>